<dbReference type="Gene3D" id="3.30.70.1320">
    <property type="entry name" value="Multidrug efflux transporter AcrB pore domain like"/>
    <property type="match status" value="1"/>
</dbReference>
<feature type="transmembrane region" description="Helical" evidence="1">
    <location>
        <begin position="966"/>
        <end position="986"/>
    </location>
</feature>
<dbReference type="PRINTS" id="PR00702">
    <property type="entry name" value="ACRIFLAVINRP"/>
</dbReference>
<dbReference type="EMBL" id="BJYR01000018">
    <property type="protein sequence ID" value="GEO00817.1"/>
    <property type="molecule type" value="Genomic_DNA"/>
</dbReference>
<feature type="transmembrane region" description="Helical" evidence="1">
    <location>
        <begin position="915"/>
        <end position="938"/>
    </location>
</feature>
<feature type="transmembrane region" description="Helical" evidence="1">
    <location>
        <begin position="363"/>
        <end position="381"/>
    </location>
</feature>
<dbReference type="GO" id="GO:0042910">
    <property type="term" value="F:xenobiotic transmembrane transporter activity"/>
    <property type="evidence" value="ECO:0007669"/>
    <property type="project" value="TreeGrafter"/>
</dbReference>
<name>A0A512AMH9_9SPHN</name>
<dbReference type="SUPFAM" id="SSF82866">
    <property type="entry name" value="Multidrug efflux transporter AcrB transmembrane domain"/>
    <property type="match status" value="2"/>
</dbReference>
<dbReference type="Gene3D" id="1.20.1640.10">
    <property type="entry name" value="Multidrug efflux transporter AcrB transmembrane domain"/>
    <property type="match status" value="2"/>
</dbReference>
<dbReference type="Proteomes" id="UP000321464">
    <property type="component" value="Unassembled WGS sequence"/>
</dbReference>
<organism evidence="2 3">
    <name type="scientific">Novosphingobium sediminis</name>
    <dbReference type="NCBI Taxonomy" id="707214"/>
    <lineage>
        <taxon>Bacteria</taxon>
        <taxon>Pseudomonadati</taxon>
        <taxon>Pseudomonadota</taxon>
        <taxon>Alphaproteobacteria</taxon>
        <taxon>Sphingomonadales</taxon>
        <taxon>Sphingomonadaceae</taxon>
        <taxon>Novosphingobium</taxon>
    </lineage>
</organism>
<gene>
    <name evidence="2" type="primary">acrB4</name>
    <name evidence="2" type="ORF">NSE01_26490</name>
</gene>
<keyword evidence="1" id="KW-0472">Membrane</keyword>
<keyword evidence="1" id="KW-1133">Transmembrane helix</keyword>
<feature type="transmembrane region" description="Helical" evidence="1">
    <location>
        <begin position="992"/>
        <end position="1015"/>
    </location>
</feature>
<dbReference type="Pfam" id="PF00873">
    <property type="entry name" value="ACR_tran"/>
    <property type="match status" value="1"/>
</dbReference>
<evidence type="ECO:0000256" key="1">
    <source>
        <dbReference type="SAM" id="Phobius"/>
    </source>
</evidence>
<proteinExistence type="predicted"/>
<protein>
    <submittedName>
        <fullName evidence="2">ACR family transporter</fullName>
    </submittedName>
</protein>
<evidence type="ECO:0000313" key="2">
    <source>
        <dbReference type="EMBL" id="GEO00817.1"/>
    </source>
</evidence>
<dbReference type="AlphaFoldDB" id="A0A512AMH9"/>
<dbReference type="SUPFAM" id="SSF82714">
    <property type="entry name" value="Multidrug efflux transporter AcrB TolC docking domain, DN and DC subdomains"/>
    <property type="match status" value="2"/>
</dbReference>
<dbReference type="Gene3D" id="3.30.2090.10">
    <property type="entry name" value="Multidrug efflux transporter AcrB TolC docking domain, DN and DC subdomains"/>
    <property type="match status" value="2"/>
</dbReference>
<dbReference type="Gene3D" id="3.30.70.1440">
    <property type="entry name" value="Multidrug efflux transporter AcrB pore domain"/>
    <property type="match status" value="1"/>
</dbReference>
<feature type="transmembrane region" description="Helical" evidence="1">
    <location>
        <begin position="864"/>
        <end position="882"/>
    </location>
</feature>
<comment type="caution">
    <text evidence="2">The sequence shown here is derived from an EMBL/GenBank/DDBJ whole genome shotgun (WGS) entry which is preliminary data.</text>
</comment>
<dbReference type="PANTHER" id="PTHR32063:SF18">
    <property type="entry name" value="CATION EFFLUX SYSTEM PROTEIN"/>
    <property type="match status" value="1"/>
</dbReference>
<dbReference type="GO" id="GO:0005886">
    <property type="term" value="C:plasma membrane"/>
    <property type="evidence" value="ECO:0007669"/>
    <property type="project" value="TreeGrafter"/>
</dbReference>
<dbReference type="SUPFAM" id="SSF82693">
    <property type="entry name" value="Multidrug efflux transporter AcrB pore domain, PN1, PN2, PC1 and PC2 subdomains"/>
    <property type="match status" value="2"/>
</dbReference>
<feature type="transmembrane region" description="Helical" evidence="1">
    <location>
        <begin position="465"/>
        <end position="487"/>
    </location>
</feature>
<feature type="transmembrane region" description="Helical" evidence="1">
    <location>
        <begin position="528"/>
        <end position="547"/>
    </location>
</feature>
<sequence length="1024" mass="109609">MKGPNLSAIAVKEPSVTLFLLLAAMAAGIFAFFQLGRAEDPSFTLKVLTVSAAWPGATAQEMQDQVADRLEKRLQELPHYDRIETLTRPGFLTITIIFGDKSPSKDAPELFYQARKKMSDEALTLPRGVIGPIVNDEYSDVYFSLIAVQAKGLPHRAVIQRSEAIRSELQRVEGVKKVALIGEQRPRIYVELSNRKLATLGIGADAVLGALANQNLIQPAAQFETASRLVPVRVTGSFDDLDAVRATPITAAGHVLHIGDVAEVHRGYEDPPSFQVRHQGGEAVMLGVVMHPGYNGLTLGRALNGKLAEIRAGLPLGITATEVADQAANIKEAYGEFMLKFAVALSVVMVVSLIALGWRVGIVVALSVPLTLAAVFVIMLLTDRQFDRITLGALILSLGLLVDDAIIAIEMMVVKLEEGMSRVEAATFAWGATAGPMLAGTIVTIVGFLPIGFAKSSAGEYAGNIFWIVGFALVVSWIVAVYFTPYLGVRLLPDIKPVAGGHDAIYATPRYEQLRAWITRSVAQRGRVTLGVLGGMVLCAVLLVVAIPKQFFPISDRPELLIEVYNPHGSSLVATRSVVAKIEHDLLTLPELKGEVRYVDSYLGGGAPRFFLSLNPEPADPAFAKLIVLTHSPASRDRLKLAVQKLAANGRYQGARVRALSLLFGPPVPYPVAFRVTGPDPDQLRRISAQVAEVVRANPNTAAVNTDWGDRTPSVTLQFDNDRLRLLGLDPASVARQVSALISGTTVAQARTGDRTTDVVVRTPGPERHALGDLGSLVIGTANGTGVTLSQVAKIVPTSEDPLLVRRNRVPTMTVRADITKGIQPADVTDAIVPKLQPLIARLPAGYAIVTAGSVEEAGKANQALAPLFPVMIGMMLLVLMLQTRSFRMTGLVFATAPLGLLGAIPALLVTGFSFGFNAILGLIGLAGIIMRNTLILVDQIDHERARGLPLEAAVIEATVRRARPVLLTALAAVLAFLPLTLSSFWGPLAVVLIGGTLVGTALTLFFLPALYALWMVRREKAPA</sequence>
<reference evidence="2 3" key="1">
    <citation type="submission" date="2019-07" db="EMBL/GenBank/DDBJ databases">
        <title>Whole genome shotgun sequence of Novosphingobium sediminis NBRC 106119.</title>
        <authorList>
            <person name="Hosoyama A."/>
            <person name="Uohara A."/>
            <person name="Ohji S."/>
            <person name="Ichikawa N."/>
        </authorList>
    </citation>
    <scope>NUCLEOTIDE SEQUENCE [LARGE SCALE GENOMIC DNA]</scope>
    <source>
        <strain evidence="2 3">NBRC 106119</strain>
    </source>
</reference>
<dbReference type="Gene3D" id="3.30.70.1430">
    <property type="entry name" value="Multidrug efflux transporter AcrB pore domain"/>
    <property type="match status" value="2"/>
</dbReference>
<dbReference type="OrthoDB" id="9798415at2"/>
<dbReference type="InterPro" id="IPR001036">
    <property type="entry name" value="Acrflvin-R"/>
</dbReference>
<feature type="transmembrane region" description="Helical" evidence="1">
    <location>
        <begin position="426"/>
        <end position="453"/>
    </location>
</feature>
<keyword evidence="3" id="KW-1185">Reference proteome</keyword>
<keyword evidence="1" id="KW-0812">Transmembrane</keyword>
<dbReference type="PANTHER" id="PTHR32063">
    <property type="match status" value="1"/>
</dbReference>
<feature type="transmembrane region" description="Helical" evidence="1">
    <location>
        <begin position="889"/>
        <end position="909"/>
    </location>
</feature>
<dbReference type="InterPro" id="IPR027463">
    <property type="entry name" value="AcrB_DN_DC_subdom"/>
</dbReference>
<feature type="transmembrane region" description="Helical" evidence="1">
    <location>
        <begin position="393"/>
        <end position="414"/>
    </location>
</feature>
<dbReference type="RefSeq" id="WP_147160153.1">
    <property type="nucleotide sequence ID" value="NZ_BJYR01000018.1"/>
</dbReference>
<feature type="transmembrane region" description="Helical" evidence="1">
    <location>
        <begin position="337"/>
        <end position="356"/>
    </location>
</feature>
<evidence type="ECO:0000313" key="3">
    <source>
        <dbReference type="Proteomes" id="UP000321464"/>
    </source>
</evidence>
<accession>A0A512AMH9</accession>